<name>A0ABS8CII3_9RHOB</name>
<accession>A0ABS8CII3</accession>
<evidence type="ECO:0000313" key="3">
    <source>
        <dbReference type="Proteomes" id="UP001198571"/>
    </source>
</evidence>
<comment type="caution">
    <text evidence="2">The sequence shown here is derived from an EMBL/GenBank/DDBJ whole genome shotgun (WGS) entry which is preliminary data.</text>
</comment>
<feature type="signal peptide" evidence="1">
    <location>
        <begin position="1"/>
        <end position="21"/>
    </location>
</feature>
<feature type="chain" id="PRO_5045483036" description="MSP domain-containing protein" evidence="1">
    <location>
        <begin position="22"/>
        <end position="146"/>
    </location>
</feature>
<keyword evidence="1" id="KW-0732">Signal</keyword>
<evidence type="ECO:0008006" key="4">
    <source>
        <dbReference type="Google" id="ProtNLM"/>
    </source>
</evidence>
<dbReference type="RefSeq" id="WP_226934119.1">
    <property type="nucleotide sequence ID" value="NZ_JACDXX010000003.1"/>
</dbReference>
<dbReference type="Proteomes" id="UP001198571">
    <property type="component" value="Unassembled WGS sequence"/>
</dbReference>
<sequence length="146" mass="15228">MKMKAIFLAAALALGSGAAGAQQFDYGFAGLMGKANRVTLPDLTLGSGKPVQEAPVDLKSGAYYKMKIVADGSAELALSGGDFFRAIWINEIVINNIEVRPMGVHSLEFDAAGEAEISFIAVVPGSFSLSIPGSSGDSQKAVFNIR</sequence>
<organism evidence="2 3">
    <name type="scientific">Pseudogemmobacter faecipullorum</name>
    <dbReference type="NCBI Taxonomy" id="2755041"/>
    <lineage>
        <taxon>Bacteria</taxon>
        <taxon>Pseudomonadati</taxon>
        <taxon>Pseudomonadota</taxon>
        <taxon>Alphaproteobacteria</taxon>
        <taxon>Rhodobacterales</taxon>
        <taxon>Paracoccaceae</taxon>
        <taxon>Pseudogemmobacter</taxon>
    </lineage>
</organism>
<evidence type="ECO:0000256" key="1">
    <source>
        <dbReference type="SAM" id="SignalP"/>
    </source>
</evidence>
<proteinExistence type="predicted"/>
<reference evidence="2 3" key="1">
    <citation type="submission" date="2020-07" db="EMBL/GenBank/DDBJ databases">
        <title>Pseudogemmobacter sp. nov., isolated from poultry manure in Taiwan.</title>
        <authorList>
            <person name="Lin S.-Y."/>
            <person name="Tang Y.-S."/>
            <person name="Young C.-C."/>
        </authorList>
    </citation>
    <scope>NUCLEOTIDE SEQUENCE [LARGE SCALE GENOMIC DNA]</scope>
    <source>
        <strain evidence="2 3">CC-YST710</strain>
    </source>
</reference>
<protein>
    <recommendedName>
        <fullName evidence="4">MSP domain-containing protein</fullName>
    </recommendedName>
</protein>
<keyword evidence="3" id="KW-1185">Reference proteome</keyword>
<dbReference type="EMBL" id="JACDXX010000003">
    <property type="protein sequence ID" value="MCB5409217.1"/>
    <property type="molecule type" value="Genomic_DNA"/>
</dbReference>
<gene>
    <name evidence="2" type="ORF">H0485_04235</name>
</gene>
<evidence type="ECO:0000313" key="2">
    <source>
        <dbReference type="EMBL" id="MCB5409217.1"/>
    </source>
</evidence>